<keyword evidence="1" id="KW-1133">Transmembrane helix</keyword>
<feature type="transmembrane region" description="Helical" evidence="1">
    <location>
        <begin position="362"/>
        <end position="380"/>
    </location>
</feature>
<dbReference type="RefSeq" id="WP_302898647.1">
    <property type="nucleotide sequence ID" value="NZ_CP130454.1"/>
</dbReference>
<dbReference type="InterPro" id="IPR007890">
    <property type="entry name" value="CHASE2"/>
</dbReference>
<dbReference type="Pfam" id="PF00211">
    <property type="entry name" value="Guanylate_cyc"/>
    <property type="match status" value="1"/>
</dbReference>
<evidence type="ECO:0000313" key="3">
    <source>
        <dbReference type="EMBL" id="MCS3920264.1"/>
    </source>
</evidence>
<dbReference type="InterPro" id="IPR029787">
    <property type="entry name" value="Nucleotide_cyclase"/>
</dbReference>
<organism evidence="3 4">
    <name type="scientific">Candidatus Fervidibacter sacchari</name>
    <dbReference type="NCBI Taxonomy" id="1448929"/>
    <lineage>
        <taxon>Bacteria</taxon>
        <taxon>Candidatus Fervidibacterota</taxon>
        <taxon>Candidatus Fervidibacter</taxon>
    </lineage>
</organism>
<dbReference type="InterPro" id="IPR001054">
    <property type="entry name" value="A/G_cyclase"/>
</dbReference>
<dbReference type="Proteomes" id="UP001204798">
    <property type="component" value="Unassembled WGS sequence"/>
</dbReference>
<keyword evidence="1" id="KW-0472">Membrane</keyword>
<dbReference type="EC" id="4.6.1.1" evidence="3"/>
<proteinExistence type="predicted"/>
<dbReference type="SUPFAM" id="SSF55073">
    <property type="entry name" value="Nucleotide cyclase"/>
    <property type="match status" value="1"/>
</dbReference>
<name>A0ABT2EQM1_9BACT</name>
<reference evidence="3 4" key="1">
    <citation type="submission" date="2022-08" db="EMBL/GenBank/DDBJ databases">
        <title>Bacterial and archaeal communities from various locations to study Microbial Dark Matter (Phase II).</title>
        <authorList>
            <person name="Stepanauskas R."/>
        </authorList>
    </citation>
    <scope>NUCLEOTIDE SEQUENCE [LARGE SCALE GENOMIC DNA]</scope>
    <source>
        <strain evidence="3 4">PD1</strain>
    </source>
</reference>
<dbReference type="EMBL" id="JANUCP010000005">
    <property type="protein sequence ID" value="MCS3920264.1"/>
    <property type="molecule type" value="Genomic_DNA"/>
</dbReference>
<dbReference type="PANTHER" id="PTHR43081">
    <property type="entry name" value="ADENYLATE CYCLASE, TERMINAL-DIFFERENTIATION SPECIFIC-RELATED"/>
    <property type="match status" value="1"/>
</dbReference>
<dbReference type="InterPro" id="IPR050697">
    <property type="entry name" value="Adenylyl/Guanylyl_Cyclase_3/4"/>
</dbReference>
<evidence type="ECO:0000256" key="1">
    <source>
        <dbReference type="SAM" id="Phobius"/>
    </source>
</evidence>
<accession>A0ABT2EQM1</accession>
<feature type="transmembrane region" description="Helical" evidence="1">
    <location>
        <begin position="332"/>
        <end position="350"/>
    </location>
</feature>
<dbReference type="Gene3D" id="3.30.70.1230">
    <property type="entry name" value="Nucleotide cyclase"/>
    <property type="match status" value="1"/>
</dbReference>
<keyword evidence="1" id="KW-0812">Transmembrane</keyword>
<dbReference type="SMART" id="SM01080">
    <property type="entry name" value="CHASE2"/>
    <property type="match status" value="1"/>
</dbReference>
<keyword evidence="3" id="KW-0456">Lyase</keyword>
<protein>
    <submittedName>
        <fullName evidence="3">Adenylate cyclase</fullName>
        <ecNumber evidence="3">4.6.1.1</ecNumber>
    </submittedName>
</protein>
<dbReference type="GO" id="GO:0004016">
    <property type="term" value="F:adenylate cyclase activity"/>
    <property type="evidence" value="ECO:0007669"/>
    <property type="project" value="UniProtKB-EC"/>
</dbReference>
<comment type="caution">
    <text evidence="3">The sequence shown here is derived from an EMBL/GenBank/DDBJ whole genome shotgun (WGS) entry which is preliminary data.</text>
</comment>
<keyword evidence="4" id="KW-1185">Reference proteome</keyword>
<feature type="domain" description="Guanylate cyclase" evidence="2">
    <location>
        <begin position="448"/>
        <end position="581"/>
    </location>
</feature>
<evidence type="ECO:0000259" key="2">
    <source>
        <dbReference type="PROSITE" id="PS50125"/>
    </source>
</evidence>
<sequence length="653" mass="72286">MKAWQKSVIGILALLALMNGLGLTDSLNRWLTDAHWRFRAYFKPKPFPNDIVIVAIDDKSLRKLGRLRYWSRKRYAQLLERLRLAKAVGIDILFAEPDEKDPQGDAAFAAAVRRHGRVVLPFHQWQGRILSESEREATKRLKLKLPTVAKGKTLHVPFAFVETFQPPLPSLLDAASAVGYADVNADPDGVYRKPIILRQTSEGKLMPHFALAVACVAKGKRLTEVIQPVPLSLRFGERVVPLEGGALWLHHIARRSDLIVGLGSPVPTVSFVDALTMPPEKFAGKIVLVGETATGTTDIRPTPLDNGLRGVELNAEIIANLLYLPPVRPMPLALQLLLISLAAIVPLWLYSTTNVRMATMGAFVTVFALAVLMEAAFWLGRWLPNFGVPLLAWLSSTLLMGLQRLAQEEAQKRQIRQTFSLYVAPEVVEEIVKNPEIAHQEGVRQRVAVLFSDIRGFTSYSEQNPPELVVRQMREYLTEMTAAVQNHRGVLDKFIGDAVMALYGPFLPDGTNISALAVASALEMLERLENLNERWLQQGMPTFRIGIGIHVGEAMVGNIGSIQRVQYTALGDTVNLASRLQSLTKDFKVPLLVSEEVKEEAEKVLGDTVAFVDLGTVSVRGREKPVRVYAVKKREEANQALKVTLHSTSAGGD</sequence>
<dbReference type="Pfam" id="PF05226">
    <property type="entry name" value="CHASE2"/>
    <property type="match status" value="1"/>
</dbReference>
<gene>
    <name evidence="3" type="ORF">M2350_002693</name>
</gene>
<dbReference type="PROSITE" id="PS50125">
    <property type="entry name" value="GUANYLATE_CYCLASE_2"/>
    <property type="match status" value="1"/>
</dbReference>
<evidence type="ECO:0000313" key="4">
    <source>
        <dbReference type="Proteomes" id="UP001204798"/>
    </source>
</evidence>
<dbReference type="SMART" id="SM00044">
    <property type="entry name" value="CYCc"/>
    <property type="match status" value="1"/>
</dbReference>
<dbReference type="CDD" id="cd07302">
    <property type="entry name" value="CHD"/>
    <property type="match status" value="1"/>
</dbReference>
<dbReference type="PANTHER" id="PTHR43081:SF1">
    <property type="entry name" value="ADENYLATE CYCLASE, TERMINAL-DIFFERENTIATION SPECIFIC"/>
    <property type="match status" value="1"/>
</dbReference>